<evidence type="ECO:0000256" key="1">
    <source>
        <dbReference type="ARBA" id="ARBA00022679"/>
    </source>
</evidence>
<dbReference type="PANTHER" id="PTHR13947:SF60">
    <property type="entry name" value="N-ACETYLTRANSFERASE DOMAIN-CONTAINING PROTEIN"/>
    <property type="match status" value="1"/>
</dbReference>
<feature type="domain" description="N-acetyltransferase" evidence="3">
    <location>
        <begin position="84"/>
        <end position="228"/>
    </location>
</feature>
<proteinExistence type="predicted"/>
<sequence>MNNSSGSPLKAFIMWYRIREYRDADYSAVRMIYTSGFREHVGTVYLLALKQPWIQAMLCGLCLLIYFLTGSILTVILCVGGVMLAIRMAVQYIFEQGIQLGLREDLLDIRNSYMQPGSRSCFWVAELKGSIVGTVGILPCVEEPGAWELKRISVKKEFRGRGLAKDLCKSALEFVARHNVKRVVLFTSMVQTDAHKLYDRIGFKKEEEFVWPSLPARLINFMVFKYAHRNGVMSC</sequence>
<comment type="caution">
    <text evidence="4">The sequence shown here is derived from an EMBL/GenBank/DDBJ whole genome shotgun (WGS) entry which is preliminary data.</text>
</comment>
<dbReference type="InterPro" id="IPR016181">
    <property type="entry name" value="Acyl_CoA_acyltransferase"/>
</dbReference>
<dbReference type="PANTHER" id="PTHR13947">
    <property type="entry name" value="GNAT FAMILY N-ACETYLTRANSFERASE"/>
    <property type="match status" value="1"/>
</dbReference>
<evidence type="ECO:0000313" key="4">
    <source>
        <dbReference type="EMBL" id="KAK2896597.1"/>
    </source>
</evidence>
<keyword evidence="2" id="KW-0812">Transmembrane</keyword>
<evidence type="ECO:0000313" key="5">
    <source>
        <dbReference type="Proteomes" id="UP001187343"/>
    </source>
</evidence>
<dbReference type="SUPFAM" id="SSF55729">
    <property type="entry name" value="Acyl-CoA N-acyltransferases (Nat)"/>
    <property type="match status" value="1"/>
</dbReference>
<dbReference type="CDD" id="cd04301">
    <property type="entry name" value="NAT_SF"/>
    <property type="match status" value="1"/>
</dbReference>
<dbReference type="PROSITE" id="PS51186">
    <property type="entry name" value="GNAT"/>
    <property type="match status" value="1"/>
</dbReference>
<dbReference type="AlphaFoldDB" id="A0AA88PTT6"/>
<dbReference type="InterPro" id="IPR050769">
    <property type="entry name" value="NAT_camello-type"/>
</dbReference>
<dbReference type="Gene3D" id="3.40.630.30">
    <property type="match status" value="1"/>
</dbReference>
<evidence type="ECO:0000256" key="2">
    <source>
        <dbReference type="SAM" id="Phobius"/>
    </source>
</evidence>
<keyword evidence="5" id="KW-1185">Reference proteome</keyword>
<dbReference type="Pfam" id="PF00583">
    <property type="entry name" value="Acetyltransf_1"/>
    <property type="match status" value="1"/>
</dbReference>
<keyword evidence="2" id="KW-1133">Transmembrane helix</keyword>
<dbReference type="GO" id="GO:0008080">
    <property type="term" value="F:N-acetyltransferase activity"/>
    <property type="evidence" value="ECO:0007669"/>
    <property type="project" value="InterPro"/>
</dbReference>
<protein>
    <recommendedName>
        <fullName evidence="3">N-acetyltransferase domain-containing protein</fullName>
    </recommendedName>
</protein>
<gene>
    <name evidence="4" type="ORF">Q8A67_011085</name>
</gene>
<dbReference type="Proteomes" id="UP001187343">
    <property type="component" value="Unassembled WGS sequence"/>
</dbReference>
<dbReference type="InterPro" id="IPR000182">
    <property type="entry name" value="GNAT_dom"/>
</dbReference>
<evidence type="ECO:0000259" key="3">
    <source>
        <dbReference type="PROSITE" id="PS51186"/>
    </source>
</evidence>
<name>A0AA88PTT6_9TELE</name>
<feature type="transmembrane region" description="Helical" evidence="2">
    <location>
        <begin position="53"/>
        <end position="86"/>
    </location>
</feature>
<keyword evidence="2" id="KW-0472">Membrane</keyword>
<organism evidence="4 5">
    <name type="scientific">Cirrhinus molitorella</name>
    <name type="common">mud carp</name>
    <dbReference type="NCBI Taxonomy" id="172907"/>
    <lineage>
        <taxon>Eukaryota</taxon>
        <taxon>Metazoa</taxon>
        <taxon>Chordata</taxon>
        <taxon>Craniata</taxon>
        <taxon>Vertebrata</taxon>
        <taxon>Euteleostomi</taxon>
        <taxon>Actinopterygii</taxon>
        <taxon>Neopterygii</taxon>
        <taxon>Teleostei</taxon>
        <taxon>Ostariophysi</taxon>
        <taxon>Cypriniformes</taxon>
        <taxon>Cyprinidae</taxon>
        <taxon>Labeoninae</taxon>
        <taxon>Labeonini</taxon>
        <taxon>Cirrhinus</taxon>
    </lineage>
</organism>
<keyword evidence="1" id="KW-0808">Transferase</keyword>
<reference evidence="4" key="1">
    <citation type="submission" date="2023-08" db="EMBL/GenBank/DDBJ databases">
        <title>Chromosome-level Genome Assembly of mud carp (Cirrhinus molitorella).</title>
        <authorList>
            <person name="Liu H."/>
        </authorList>
    </citation>
    <scope>NUCLEOTIDE SEQUENCE</scope>
    <source>
        <strain evidence="4">Prfri</strain>
        <tissue evidence="4">Muscle</tissue>
    </source>
</reference>
<dbReference type="EMBL" id="JAUYZG010000010">
    <property type="protein sequence ID" value="KAK2896597.1"/>
    <property type="molecule type" value="Genomic_DNA"/>
</dbReference>
<accession>A0AA88PTT6</accession>